<dbReference type="PANTHER" id="PTHR21562">
    <property type="entry name" value="NOTUM-RELATED"/>
    <property type="match status" value="1"/>
</dbReference>
<keyword evidence="8" id="KW-1185">Reference proteome</keyword>
<evidence type="ECO:0000256" key="3">
    <source>
        <dbReference type="ARBA" id="ARBA00005784"/>
    </source>
</evidence>
<evidence type="ECO:0000313" key="7">
    <source>
        <dbReference type="EMBL" id="KAF3609930.1"/>
    </source>
</evidence>
<comment type="function">
    <text evidence="1 6">Hydrolyzes acetyl esters in homogalacturonan regions of pectin. In type I primary cell wall, galacturonic acid residues of pectin can be acetylated at the O-2 and O-3 positions. Decreasing the degree of acetylation of pectin gels in vitro alters their physical properties.</text>
</comment>
<gene>
    <name evidence="7" type="ORF">DY000_02044837</name>
</gene>
<dbReference type="Proteomes" id="UP000266723">
    <property type="component" value="Unassembled WGS sequence"/>
</dbReference>
<keyword evidence="6" id="KW-0378">Hydrolase</keyword>
<proteinExistence type="inferred from homology"/>
<dbReference type="EMBL" id="QGKV02000297">
    <property type="protein sequence ID" value="KAF3609930.1"/>
    <property type="molecule type" value="Genomic_DNA"/>
</dbReference>
<dbReference type="PANTHER" id="PTHR21562:SF54">
    <property type="entry name" value="PECTIN ACETYLESTERASE 1"/>
    <property type="match status" value="1"/>
</dbReference>
<evidence type="ECO:0000256" key="2">
    <source>
        <dbReference type="ARBA" id="ARBA00004191"/>
    </source>
</evidence>
<reference evidence="7 8" key="1">
    <citation type="journal article" date="2020" name="BMC Genomics">
        <title>Intraspecific diversification of the crop wild relative Brassica cretica Lam. using demographic model selection.</title>
        <authorList>
            <person name="Kioukis A."/>
            <person name="Michalopoulou V.A."/>
            <person name="Briers L."/>
            <person name="Pirintsos S."/>
            <person name="Studholme D.J."/>
            <person name="Pavlidis P."/>
            <person name="Sarris P.F."/>
        </authorList>
    </citation>
    <scope>NUCLEOTIDE SEQUENCE [LARGE SCALE GENOMIC DNA]</scope>
    <source>
        <strain evidence="8">cv. PFS-1207/04</strain>
    </source>
</reference>
<evidence type="ECO:0000256" key="4">
    <source>
        <dbReference type="ARBA" id="ARBA00022512"/>
    </source>
</evidence>
<dbReference type="InterPro" id="IPR004963">
    <property type="entry name" value="PAE/NOTUM"/>
</dbReference>
<evidence type="ECO:0000256" key="5">
    <source>
        <dbReference type="ARBA" id="ARBA00023316"/>
    </source>
</evidence>
<dbReference type="EC" id="3.1.1.-" evidence="6"/>
<accession>A0ABQ7F2U0</accession>
<keyword evidence="6" id="KW-0964">Secreted</keyword>
<evidence type="ECO:0000313" key="8">
    <source>
        <dbReference type="Proteomes" id="UP000266723"/>
    </source>
</evidence>
<evidence type="ECO:0000256" key="1">
    <source>
        <dbReference type="ARBA" id="ARBA00003534"/>
    </source>
</evidence>
<name>A0ABQ7F2U0_BRACR</name>
<keyword evidence="4 6" id="KW-0134">Cell wall</keyword>
<evidence type="ECO:0000256" key="6">
    <source>
        <dbReference type="RuleBase" id="RU363114"/>
    </source>
</evidence>
<sequence length="209" mass="22580">MNALCGVGVLQDSLLGIFTNGVIGFDEMDLFNRFKDRSVYEKQDNGASVLMVELTLVQAAAAKGAVCLDGSVPGYHLYRGYGSGANNWIIHLQTFTIGIKLKSGIVMVHPLAVTAKTRLSFAIRSANASMSVDFPDPLAPRKAIHLSFFGFAGDTIEEHLGVHLHIITIGAPATGKWVNFFLIFTLHYRSSLLLARLAGDSLSSKPDIT</sequence>
<protein>
    <recommendedName>
        <fullName evidence="6">Pectin acetylesterase</fullName>
        <ecNumber evidence="6">3.1.1.-</ecNumber>
    </recommendedName>
</protein>
<comment type="caution">
    <text evidence="7">The sequence shown here is derived from an EMBL/GenBank/DDBJ whole genome shotgun (WGS) entry which is preliminary data.</text>
</comment>
<organism evidence="7 8">
    <name type="scientific">Brassica cretica</name>
    <name type="common">Mustard</name>
    <dbReference type="NCBI Taxonomy" id="69181"/>
    <lineage>
        <taxon>Eukaryota</taxon>
        <taxon>Viridiplantae</taxon>
        <taxon>Streptophyta</taxon>
        <taxon>Embryophyta</taxon>
        <taxon>Tracheophyta</taxon>
        <taxon>Spermatophyta</taxon>
        <taxon>Magnoliopsida</taxon>
        <taxon>eudicotyledons</taxon>
        <taxon>Gunneridae</taxon>
        <taxon>Pentapetalae</taxon>
        <taxon>rosids</taxon>
        <taxon>malvids</taxon>
        <taxon>Brassicales</taxon>
        <taxon>Brassicaceae</taxon>
        <taxon>Brassiceae</taxon>
        <taxon>Brassica</taxon>
    </lineage>
</organism>
<dbReference type="Pfam" id="PF03283">
    <property type="entry name" value="PAE"/>
    <property type="match status" value="1"/>
</dbReference>
<comment type="subcellular location">
    <subcellularLocation>
        <location evidence="2 6">Secreted</location>
        <location evidence="2 6">Cell wall</location>
    </subcellularLocation>
</comment>
<keyword evidence="5 6" id="KW-0961">Cell wall biogenesis/degradation</keyword>
<comment type="similarity">
    <text evidence="3 6">Belongs to the pectinacetylesterase family.</text>
</comment>